<dbReference type="STRING" id="1842727.RD110_06930"/>
<gene>
    <name evidence="6" type="ORF">RD110_06930</name>
</gene>
<organism evidence="6 7">
    <name type="scientific">Rhodoferax koreensis</name>
    <dbReference type="NCBI Taxonomy" id="1842727"/>
    <lineage>
        <taxon>Bacteria</taxon>
        <taxon>Pseudomonadati</taxon>
        <taxon>Pseudomonadota</taxon>
        <taxon>Betaproteobacteria</taxon>
        <taxon>Burkholderiales</taxon>
        <taxon>Comamonadaceae</taxon>
        <taxon>Rhodoferax</taxon>
    </lineage>
</organism>
<keyword evidence="4" id="KW-0690">Ribosome biogenesis</keyword>
<evidence type="ECO:0000313" key="7">
    <source>
        <dbReference type="Proteomes" id="UP000186609"/>
    </source>
</evidence>
<evidence type="ECO:0000256" key="1">
    <source>
        <dbReference type="ARBA" id="ARBA00002868"/>
    </source>
</evidence>
<dbReference type="GO" id="GO:0005829">
    <property type="term" value="C:cytosol"/>
    <property type="evidence" value="ECO:0007669"/>
    <property type="project" value="TreeGrafter"/>
</dbReference>
<dbReference type="GO" id="GO:0042254">
    <property type="term" value="P:ribosome biogenesis"/>
    <property type="evidence" value="ECO:0007669"/>
    <property type="project" value="UniProtKB-KW"/>
</dbReference>
<dbReference type="PANTHER" id="PTHR38099:SF1">
    <property type="entry name" value="LARGE RIBOSOMAL RNA SUBUNIT ACCUMULATION PROTEIN YCED"/>
    <property type="match status" value="1"/>
</dbReference>
<dbReference type="AlphaFoldDB" id="A0A1P8JT85"/>
<evidence type="ECO:0000256" key="5">
    <source>
        <dbReference type="ARBA" id="ARBA00031841"/>
    </source>
</evidence>
<keyword evidence="7" id="KW-1185">Reference proteome</keyword>
<comment type="function">
    <text evidence="1">Plays a role in synthesis, processing and/or stability of 23S rRNA.</text>
</comment>
<name>A0A1P8JT85_9BURK</name>
<dbReference type="InterPro" id="IPR039255">
    <property type="entry name" value="YceD_bac"/>
</dbReference>
<dbReference type="KEGG" id="rhy:RD110_06930"/>
<dbReference type="OrthoDB" id="5297600at2"/>
<comment type="similarity">
    <text evidence="2">Belongs to the DUF177 domain family.</text>
</comment>
<proteinExistence type="inferred from homology"/>
<dbReference type="InterPro" id="IPR003772">
    <property type="entry name" value="YceD"/>
</dbReference>
<dbReference type="Proteomes" id="UP000186609">
    <property type="component" value="Chromosome"/>
</dbReference>
<dbReference type="RefSeq" id="WP_076197947.1">
    <property type="nucleotide sequence ID" value="NZ_CP019236.1"/>
</dbReference>
<evidence type="ECO:0000256" key="2">
    <source>
        <dbReference type="ARBA" id="ARBA00010740"/>
    </source>
</evidence>
<dbReference type="EMBL" id="CP019236">
    <property type="protein sequence ID" value="APW36963.1"/>
    <property type="molecule type" value="Genomic_DNA"/>
</dbReference>
<evidence type="ECO:0000313" key="6">
    <source>
        <dbReference type="EMBL" id="APW36963.1"/>
    </source>
</evidence>
<accession>A0A1P8JT85</accession>
<sequence>MKKDSFAIPLDVRAFAQSSGTRSAHDTLQKYERLMEESQGQGADLAVNWSAQGEMRAVPGEPSEIWLHLQADATVPVTCQRCLLPVEIPLVVDRAFRFVADEETAALLDEEAEEEVLALDPAFDLAALIEDELLMEMPLVPRHEVCPTEVKLEVADEDFEAALADKPKPFAALARLKGGKPH</sequence>
<evidence type="ECO:0000256" key="3">
    <source>
        <dbReference type="ARBA" id="ARBA00015716"/>
    </source>
</evidence>
<reference evidence="6 7" key="1">
    <citation type="submission" date="2017-01" db="EMBL/GenBank/DDBJ databases">
        <authorList>
            <person name="Mah S.A."/>
            <person name="Swanson W.J."/>
            <person name="Moy G.W."/>
            <person name="Vacquier V.D."/>
        </authorList>
    </citation>
    <scope>NUCLEOTIDE SEQUENCE [LARGE SCALE GENOMIC DNA]</scope>
    <source>
        <strain evidence="6 7">DCY110</strain>
    </source>
</reference>
<evidence type="ECO:0000256" key="4">
    <source>
        <dbReference type="ARBA" id="ARBA00022517"/>
    </source>
</evidence>
<dbReference type="PANTHER" id="PTHR38099">
    <property type="entry name" value="LARGE RIBOSOMAL RNA SUBUNIT ACCUMULATION PROTEIN YCED"/>
    <property type="match status" value="1"/>
</dbReference>
<dbReference type="Pfam" id="PF02620">
    <property type="entry name" value="YceD"/>
    <property type="match status" value="1"/>
</dbReference>
<protein>
    <recommendedName>
        <fullName evidence="3">Large ribosomal RNA subunit accumulation protein YceD</fullName>
    </recommendedName>
    <alternativeName>
        <fullName evidence="5">23S rRNA accumulation protein YceD</fullName>
    </alternativeName>
</protein>